<dbReference type="EMBL" id="RJKN01000006">
    <property type="protein sequence ID" value="ROP34549.1"/>
    <property type="molecule type" value="Genomic_DNA"/>
</dbReference>
<protein>
    <recommendedName>
        <fullName evidence="4">IrrE N-terminal-like domain-containing protein</fullName>
    </recommendedName>
</protein>
<dbReference type="Proteomes" id="UP000276232">
    <property type="component" value="Unassembled WGS sequence"/>
</dbReference>
<evidence type="ECO:0000313" key="3">
    <source>
        <dbReference type="Proteomes" id="UP000276232"/>
    </source>
</evidence>
<comment type="caution">
    <text evidence="2">The sequence shown here is derived from an EMBL/GenBank/DDBJ whole genome shotgun (WGS) entry which is preliminary data.</text>
</comment>
<organism evidence="2 3">
    <name type="scientific">Pseudokineococcus lusitanus</name>
    <dbReference type="NCBI Taxonomy" id="763993"/>
    <lineage>
        <taxon>Bacteria</taxon>
        <taxon>Bacillati</taxon>
        <taxon>Actinomycetota</taxon>
        <taxon>Actinomycetes</taxon>
        <taxon>Kineosporiales</taxon>
        <taxon>Kineosporiaceae</taxon>
        <taxon>Pseudokineococcus</taxon>
    </lineage>
</organism>
<evidence type="ECO:0008006" key="4">
    <source>
        <dbReference type="Google" id="ProtNLM"/>
    </source>
</evidence>
<proteinExistence type="predicted"/>
<name>A0A3N1GWD6_9ACTN</name>
<feature type="compositionally biased region" description="Basic residues" evidence="1">
    <location>
        <begin position="195"/>
        <end position="204"/>
    </location>
</feature>
<reference evidence="2 3" key="1">
    <citation type="journal article" date="2015" name="Stand. Genomic Sci.">
        <title>Genomic Encyclopedia of Bacterial and Archaeal Type Strains, Phase III: the genomes of soil and plant-associated and newly described type strains.</title>
        <authorList>
            <person name="Whitman W.B."/>
            <person name="Woyke T."/>
            <person name="Klenk H.P."/>
            <person name="Zhou Y."/>
            <person name="Lilburn T.G."/>
            <person name="Beck B.J."/>
            <person name="De Vos P."/>
            <person name="Vandamme P."/>
            <person name="Eisen J.A."/>
            <person name="Garrity G."/>
            <person name="Hugenholtz P."/>
            <person name="Kyrpides N.C."/>
        </authorList>
    </citation>
    <scope>NUCLEOTIDE SEQUENCE [LARGE SCALE GENOMIC DNA]</scope>
    <source>
        <strain evidence="2 3">CECT 7306</strain>
    </source>
</reference>
<feature type="region of interest" description="Disordered" evidence="1">
    <location>
        <begin position="182"/>
        <end position="208"/>
    </location>
</feature>
<dbReference type="RefSeq" id="WP_123380456.1">
    <property type="nucleotide sequence ID" value="NZ_RJKN01000006.1"/>
</dbReference>
<gene>
    <name evidence="2" type="ORF">EDC03_2363</name>
</gene>
<keyword evidence="3" id="KW-1185">Reference proteome</keyword>
<dbReference type="OrthoDB" id="7605626at2"/>
<dbReference type="InParanoid" id="A0A3N1GWD6"/>
<evidence type="ECO:0000313" key="2">
    <source>
        <dbReference type="EMBL" id="ROP34549.1"/>
    </source>
</evidence>
<accession>A0A3N1GWD6</accession>
<dbReference type="AlphaFoldDB" id="A0A3N1GWD6"/>
<sequence length="336" mass="37229">MTTGAAGLFGQGALELDLEGQLELGLPDEDTSPASVAEQARQSIDDLVRGAQRYRTSEQYRALLRFVGSFRRYAPYNVVLVDVQRPGSTYVLTAARWREAYGRAVRADAQPLVVLQPRGPVMFVYDVSDTEPLEGARPLPPEVTDPFAVAVGSEADVRARLERLEDNLVGLGIRVSTGRLGSQQAGSARTASGRTLRRERRARGGRQQTVVEQVPLRYEVVLAEHLDVRARLVTLAHEVAHVLCGHLGTPDPLWWPDRRGVDHDVEEWEAESVAYLVARRVDSSVQMPPYLHHHLRDGLQPPVFSLERVAKATGDVEAYCTRRLRTAEIGKARTTS</sequence>
<evidence type="ECO:0000256" key="1">
    <source>
        <dbReference type="SAM" id="MobiDB-lite"/>
    </source>
</evidence>